<keyword evidence="2" id="KW-0547">Nucleotide-binding</keyword>
<evidence type="ECO:0000256" key="1">
    <source>
        <dbReference type="ARBA" id="ARBA00006914"/>
    </source>
</evidence>
<dbReference type="GO" id="GO:0005524">
    <property type="term" value="F:ATP binding"/>
    <property type="evidence" value="ECO:0007669"/>
    <property type="project" value="UniProtKB-KW"/>
</dbReference>
<keyword evidence="4 5" id="KW-0103">Bromodomain</keyword>
<keyword evidence="3" id="KW-0067">ATP-binding</keyword>
<evidence type="ECO:0000256" key="3">
    <source>
        <dbReference type="ARBA" id="ARBA00022840"/>
    </source>
</evidence>
<sequence>MSRELRSLHEDQKNSLAFGGTTATATSSRRAGGYSESVKENMKILPSSSSPSVVAVVKNKAPEGDDMDDDDDIYVPLVEKKTSPRHHHNRYRDENHDRSSRRHEDRLSSPPPAPVGRRTTRNSSTTSPLEDSKKECRIVLTSSRRNNIPSRKVNGLDSEDDSQSETEVDSDDDKEMKAKKKKSPYRSSPKPAEVENGHMDDEETDDVDYNGEDEVVDEDETDDASHGEDSSTDDNETYKILRSSRAASLTYSDKDDGRRRSTRPRHIIRGTYHDSTLSWVVGGGGEAKGYFRPSSLTRASARRLVVSSRPSSANVGGNTNGNVVGTRSRSQETIAIVQEELEVSSAEENGHVVATDDNDTNDDMYSRVKKRRVMTRNRSKSSSVGVGKKKSSQIEEEPVCRRLRDRNKLSRNSGNLYESEAQLDKILRKNRRHKRRRGEKLSNSSSSSSSSTDSDDTQIKSPSKKKRKFGVPSGGEGVDNLLRGHGLVAKKELKMLMEVQPVAVDPSITFKSVGGLDTFIDKLKEIVLFPLLYHEFYEGRGMSAPKGILLHGPPGTGKTLLARALSNECANINGRKVSFFLRKGADLLNKFVGESERQLRMLFQQAALHQPSIIFFDEIDGLAPVRSAKSDQIHNSIVSSLLAEIDGLQDRGQIIVMGSTNRLDFVDPALRRPGRFDCELPIFLPTRNGRRDILQVHVSKWKDPPQVELLDELADRSVGFNGADLKFLCWQATMNSLRRTYPQIYGSSQKYLLNYDSIKMDREDWEDALASISPSTQRSLFSTYSPAQPLPGFVQPLLRKQLRVAVEFLEGLFPHDSPSLLAESSVKRLLLQAEGESGLNTFIVPALLHLLEKVPVYVLSFEALHMDGGNVEFCVTQKCMEVMKQPKPCICYLPDLERLCDLLSDASKEIMIRMMAQSLTKPILFLATVEGQLDHTFGENCDLSSLFVNHVVRLPRPSVSTIQLFFQPVFELATKVKRVVEAESRELEQLALAPPEDNSSVPKWTKEELEAIEKRENSTFRELRIFLRQILTKLARNKKFEEFTCPVDIEEVPDYLEVIERPMDFEAMMFKLNSNSYYTARQFLDDIDLIYTNCLAYNPHKTESDKRLRLRAYELKDFAEKLIEDEMDSDFERECHKIIKARGKRNKTTSGGNSNANPESSNGQVKELAVVSSSSTNVVTPSTSTRNRVDPSTSSTSRPASAKTKRRKSSAWSKGTIQKKKCKRPNSSSVRNLEDKNFSQIVIEEEKGEDDEDDEDEEVDVVGDDDETISPTVETTESSSSAAGKLRAVPRLSQSSSSSTSPPGSGGTVPNSSSPGAATPNGPCDNDFYPCNNAATFGPKFDHLLTKTVHQCQNLSVVKLIDLRFQVLRLVTKHLSSPDKTALYGEVKAWLKKISPSLTASPSSASFVTTTTTSSSFTPRHLQRPFNAVGGKSTPTLVVESGAKVVAPPASSAPARLRFTGLERLQQQRRSSGNTKNNKD</sequence>
<evidence type="ECO:0000256" key="5">
    <source>
        <dbReference type="PROSITE-ProRule" id="PRU00035"/>
    </source>
</evidence>
<dbReference type="SMART" id="SM00297">
    <property type="entry name" value="BROMO"/>
    <property type="match status" value="1"/>
</dbReference>
<comment type="caution">
    <text evidence="8">The sequence shown here is derived from an EMBL/GenBank/DDBJ whole genome shotgun (WGS) entry which is preliminary data.</text>
</comment>
<dbReference type="OrthoDB" id="5421at2759"/>
<dbReference type="InterPro" id="IPR027417">
    <property type="entry name" value="P-loop_NTPase"/>
</dbReference>
<dbReference type="PANTHER" id="PTHR23069">
    <property type="entry name" value="AAA DOMAIN-CONTAINING"/>
    <property type="match status" value="1"/>
</dbReference>
<feature type="compositionally biased region" description="Low complexity" evidence="6">
    <location>
        <begin position="46"/>
        <end position="57"/>
    </location>
</feature>
<feature type="compositionally biased region" description="Low complexity" evidence="6">
    <location>
        <begin position="1269"/>
        <end position="1281"/>
    </location>
</feature>
<dbReference type="Gene3D" id="1.20.920.10">
    <property type="entry name" value="Bromodomain-like"/>
    <property type="match status" value="1"/>
</dbReference>
<dbReference type="GO" id="GO:0003682">
    <property type="term" value="F:chromatin binding"/>
    <property type="evidence" value="ECO:0007669"/>
    <property type="project" value="TreeGrafter"/>
</dbReference>
<dbReference type="SMART" id="SM00382">
    <property type="entry name" value="AAA"/>
    <property type="match status" value="1"/>
</dbReference>
<evidence type="ECO:0000256" key="2">
    <source>
        <dbReference type="ARBA" id="ARBA00022741"/>
    </source>
</evidence>
<dbReference type="InterPro" id="IPR045199">
    <property type="entry name" value="ATAD2-like"/>
</dbReference>
<feature type="compositionally biased region" description="Acidic residues" evidence="6">
    <location>
        <begin position="200"/>
        <end position="222"/>
    </location>
</feature>
<accession>A0A226EDV9</accession>
<feature type="domain" description="Bromo" evidence="7">
    <location>
        <begin position="1035"/>
        <end position="1105"/>
    </location>
</feature>
<dbReference type="PRINTS" id="PR00503">
    <property type="entry name" value="BROMODOMAIN"/>
</dbReference>
<gene>
    <name evidence="8" type="ORF">Fcan01_08985</name>
</gene>
<evidence type="ECO:0000259" key="7">
    <source>
        <dbReference type="PROSITE" id="PS50014"/>
    </source>
</evidence>
<feature type="compositionally biased region" description="Basic residues" evidence="6">
    <location>
        <begin position="428"/>
        <end position="438"/>
    </location>
</feature>
<dbReference type="PROSITE" id="PS50014">
    <property type="entry name" value="BROMODOMAIN_2"/>
    <property type="match status" value="1"/>
</dbReference>
<feature type="compositionally biased region" description="Low complexity" evidence="6">
    <location>
        <begin position="1293"/>
        <end position="1316"/>
    </location>
</feature>
<feature type="region of interest" description="Disordered" evidence="6">
    <location>
        <begin position="1142"/>
        <end position="1321"/>
    </location>
</feature>
<dbReference type="GO" id="GO:0006337">
    <property type="term" value="P:nucleosome disassembly"/>
    <property type="evidence" value="ECO:0007669"/>
    <property type="project" value="TreeGrafter"/>
</dbReference>
<feature type="compositionally biased region" description="Polar residues" evidence="6">
    <location>
        <begin position="140"/>
        <end position="149"/>
    </location>
</feature>
<dbReference type="GO" id="GO:0016887">
    <property type="term" value="F:ATP hydrolysis activity"/>
    <property type="evidence" value="ECO:0007669"/>
    <property type="project" value="InterPro"/>
</dbReference>
<dbReference type="STRING" id="158441.A0A226EDV9"/>
<feature type="compositionally biased region" description="Low complexity" evidence="6">
    <location>
        <begin position="17"/>
        <end position="33"/>
    </location>
</feature>
<dbReference type="Pfam" id="PF00439">
    <property type="entry name" value="Bromodomain"/>
    <property type="match status" value="1"/>
</dbReference>
<dbReference type="GO" id="GO:0006334">
    <property type="term" value="P:nucleosome assembly"/>
    <property type="evidence" value="ECO:0007669"/>
    <property type="project" value="TreeGrafter"/>
</dbReference>
<feature type="compositionally biased region" description="Polar residues" evidence="6">
    <location>
        <begin position="1148"/>
        <end position="1164"/>
    </location>
</feature>
<feature type="compositionally biased region" description="Basic and acidic residues" evidence="6">
    <location>
        <begin position="91"/>
        <end position="107"/>
    </location>
</feature>
<proteinExistence type="inferred from homology"/>
<feature type="compositionally biased region" description="Basic and acidic residues" evidence="6">
    <location>
        <begin position="1"/>
        <end position="13"/>
    </location>
</feature>
<dbReference type="InterPro" id="IPR001487">
    <property type="entry name" value="Bromodomain"/>
</dbReference>
<name>A0A226EDV9_FOLCA</name>
<dbReference type="SUPFAM" id="SSF52540">
    <property type="entry name" value="P-loop containing nucleoside triphosphate hydrolases"/>
    <property type="match status" value="1"/>
</dbReference>
<dbReference type="Proteomes" id="UP000198287">
    <property type="component" value="Unassembled WGS sequence"/>
</dbReference>
<keyword evidence="9" id="KW-1185">Reference proteome</keyword>
<dbReference type="PROSITE" id="PS00633">
    <property type="entry name" value="BROMODOMAIN_1"/>
    <property type="match status" value="1"/>
</dbReference>
<feature type="compositionally biased region" description="Basic residues" evidence="6">
    <location>
        <begin position="367"/>
        <end position="379"/>
    </location>
</feature>
<organism evidence="8 9">
    <name type="scientific">Folsomia candida</name>
    <name type="common">Springtail</name>
    <dbReference type="NCBI Taxonomy" id="158441"/>
    <lineage>
        <taxon>Eukaryota</taxon>
        <taxon>Metazoa</taxon>
        <taxon>Ecdysozoa</taxon>
        <taxon>Arthropoda</taxon>
        <taxon>Hexapoda</taxon>
        <taxon>Collembola</taxon>
        <taxon>Entomobryomorpha</taxon>
        <taxon>Isotomoidea</taxon>
        <taxon>Isotomidae</taxon>
        <taxon>Proisotominae</taxon>
        <taxon>Folsomia</taxon>
    </lineage>
</organism>
<evidence type="ECO:0000313" key="8">
    <source>
        <dbReference type="EMBL" id="OXA55418.1"/>
    </source>
</evidence>
<dbReference type="InterPro" id="IPR036427">
    <property type="entry name" value="Bromodomain-like_sf"/>
</dbReference>
<dbReference type="InterPro" id="IPR003593">
    <property type="entry name" value="AAA+_ATPase"/>
</dbReference>
<dbReference type="FunFam" id="3.40.50.300:FF:000061">
    <property type="entry name" value="ATPase family, AAA domain-containing 2"/>
    <property type="match status" value="1"/>
</dbReference>
<evidence type="ECO:0000313" key="9">
    <source>
        <dbReference type="Proteomes" id="UP000198287"/>
    </source>
</evidence>
<dbReference type="GO" id="GO:0045815">
    <property type="term" value="P:transcription initiation-coupled chromatin remodeling"/>
    <property type="evidence" value="ECO:0007669"/>
    <property type="project" value="TreeGrafter"/>
</dbReference>
<dbReference type="PANTHER" id="PTHR23069:SF0">
    <property type="entry name" value="TAT-BINDING HOMOLOG 7"/>
    <property type="match status" value="1"/>
</dbReference>
<dbReference type="InterPro" id="IPR018359">
    <property type="entry name" value="Bromodomain_CS"/>
</dbReference>
<feature type="compositionally biased region" description="Acidic residues" evidence="6">
    <location>
        <begin position="64"/>
        <end position="73"/>
    </location>
</feature>
<reference evidence="8 9" key="1">
    <citation type="submission" date="2015-12" db="EMBL/GenBank/DDBJ databases">
        <title>The genome of Folsomia candida.</title>
        <authorList>
            <person name="Faddeeva A."/>
            <person name="Derks M.F."/>
            <person name="Anvar Y."/>
            <person name="Smit S."/>
            <person name="Van Straalen N."/>
            <person name="Roelofs D."/>
        </authorList>
    </citation>
    <scope>NUCLEOTIDE SEQUENCE [LARGE SCALE GENOMIC DNA]</scope>
    <source>
        <strain evidence="8 9">VU population</strain>
        <tissue evidence="8">Whole body</tissue>
    </source>
</reference>
<feature type="compositionally biased region" description="Basic and acidic residues" evidence="6">
    <location>
        <begin position="398"/>
        <end position="408"/>
    </location>
</feature>
<dbReference type="Gene3D" id="1.10.8.60">
    <property type="match status" value="1"/>
</dbReference>
<dbReference type="EMBL" id="LNIX01000004">
    <property type="protein sequence ID" value="OXA55418.1"/>
    <property type="molecule type" value="Genomic_DNA"/>
</dbReference>
<feature type="compositionally biased region" description="Acidic residues" evidence="6">
    <location>
        <begin position="1246"/>
        <end position="1268"/>
    </location>
</feature>
<dbReference type="SUPFAM" id="SSF47370">
    <property type="entry name" value="Bromodomain"/>
    <property type="match status" value="1"/>
</dbReference>
<feature type="compositionally biased region" description="Acidic residues" evidence="6">
    <location>
        <begin position="157"/>
        <end position="173"/>
    </location>
</feature>
<feature type="region of interest" description="Disordered" evidence="6">
    <location>
        <begin position="345"/>
        <end position="477"/>
    </location>
</feature>
<evidence type="ECO:0000256" key="6">
    <source>
        <dbReference type="SAM" id="MobiDB-lite"/>
    </source>
</evidence>
<dbReference type="Gene3D" id="3.40.50.300">
    <property type="entry name" value="P-loop containing nucleotide triphosphate hydrolases"/>
    <property type="match status" value="1"/>
</dbReference>
<feature type="compositionally biased region" description="Low complexity" evidence="6">
    <location>
        <begin position="1170"/>
        <end position="1202"/>
    </location>
</feature>
<evidence type="ECO:0000256" key="4">
    <source>
        <dbReference type="ARBA" id="ARBA00023117"/>
    </source>
</evidence>
<comment type="similarity">
    <text evidence="1">Belongs to the AAA ATPase family.</text>
</comment>
<dbReference type="Pfam" id="PF00004">
    <property type="entry name" value="AAA"/>
    <property type="match status" value="1"/>
</dbReference>
<dbReference type="GO" id="GO:0042393">
    <property type="term" value="F:histone binding"/>
    <property type="evidence" value="ECO:0007669"/>
    <property type="project" value="TreeGrafter"/>
</dbReference>
<dbReference type="GO" id="GO:0005634">
    <property type="term" value="C:nucleus"/>
    <property type="evidence" value="ECO:0007669"/>
    <property type="project" value="TreeGrafter"/>
</dbReference>
<dbReference type="InterPro" id="IPR003959">
    <property type="entry name" value="ATPase_AAA_core"/>
</dbReference>
<protein>
    <submittedName>
        <fullName evidence="8">ATPase family AAA domain-containing protein 2</fullName>
    </submittedName>
</protein>
<feature type="region of interest" description="Disordered" evidence="6">
    <location>
        <begin position="1"/>
        <end position="268"/>
    </location>
</feature>